<evidence type="ECO:0000259" key="3">
    <source>
        <dbReference type="Pfam" id="PF22927"/>
    </source>
</evidence>
<dbReference type="Pfam" id="PF22928">
    <property type="entry name" value="INTS1_R4"/>
    <property type="match status" value="1"/>
</dbReference>
<dbReference type="InterPro" id="IPR053966">
    <property type="entry name" value="INTS1_INTS2-bd"/>
</dbReference>
<dbReference type="Proteomes" id="UP001108240">
    <property type="component" value="Unplaced"/>
</dbReference>
<dbReference type="InterPro" id="IPR038902">
    <property type="entry name" value="INTS1"/>
</dbReference>
<dbReference type="Pfam" id="PF12432">
    <property type="entry name" value="INTS1_RP2B-bd"/>
    <property type="match status" value="1"/>
</dbReference>
<dbReference type="PANTHER" id="PTHR21224:SF1">
    <property type="entry name" value="INTEGRATOR COMPLEX SUBUNIT 1"/>
    <property type="match status" value="1"/>
</dbReference>
<dbReference type="PANTHER" id="PTHR21224">
    <property type="entry name" value="INTEGRATOR COMPLEX SUBUNIT 1"/>
    <property type="match status" value="1"/>
</dbReference>
<dbReference type="Pfam" id="PF22927">
    <property type="entry name" value="INT1_R3"/>
    <property type="match status" value="1"/>
</dbReference>
<dbReference type="SUPFAM" id="SSF48371">
    <property type="entry name" value="ARM repeat"/>
    <property type="match status" value="1"/>
</dbReference>
<dbReference type="InterPro" id="IPR016024">
    <property type="entry name" value="ARM-type_fold"/>
</dbReference>
<feature type="region of interest" description="Disordered" evidence="1">
    <location>
        <begin position="1"/>
        <end position="87"/>
    </location>
</feature>
<accession>A0A9J7YBL0</accession>
<sequence>MNRPKPTSIRRPSNTKASGHPPPGDFIALGAKSQSSEPKANPALLKPASTGLPPDRKREASSSLPSSSTLSGLSKRPKHSSTPPSALSRLAEVAAVDKRSISPSIKEPSVVPIEVSPAVLLDEIEAAEAEGNDDRIEGVLCGAVKQLKMNRAKPDMTLYLSLMFLAKIKPNVFATEGVIEALCSLLRRDASINFKAKGNNLVSVLACNLLMAAYEEDENWPEIFVKVYIEDSLGERIWVDSSHCKTFVDNIQTAFTTKMPPKSMLLQTETGKSGGDLSAGNSPHPSTPDEDEGQTELLIAEEKLSPEDDGQVMPRYDELAESVEEYVLDVLRDQLNRRQPMDNVSRNLLRLLTATCGYKEVRLMAVQRLEMWLQNPKLTRPAQDLLMSLCMNCNTHGSDDMEVISNLIKIRLKPKVLLNHYMLCVRELLTAHRDNLGTMVKFVIFNELSNARNPNNMQVLHTVLQHSPEQAPKERFVIQVTDLLTVSMMLGITAQVKEAGIAWDKGEKKNLEVLRSFQNQIAAIQRDAVWWLHSVVPTISKVGPKDYVHCLHKVLFTEQPETYYKWDNWPPESDRNFFLRLCSEVPLLEDTLMRILVIGLSRDLPLGPADAMELADHLVKRAAGVQSDDLEVLRVERIQLIDAVLNLCTYHHPENIQLPAGYQPPNLAISTLYWKAWLLLLVVAAFNPQKIGLAAWDGYPSLKMLMEMVMTNNYSYPPCTVADEETKTEMINRELQISQKERQEILAFESHLAAASTKQTITENNSLLLSQLTSLDPKGPPRRPPPLVLDQVKSLNQSLRLGHLLCRSRNPDFLLNIIQRQASSQSMPWLADLVQSSEGSLDVLPVQCLCEFLLHDAADDASSVDDEDEGESKEQRVKKRQRQQKQRQLLERLQDLLLGPKADEQTTCEVLDYFLRRLSSSQVASRVLAMKGLSLVLTEGALKDGEERDQLMEEDSRDAELLPGYQWLLQDLPKLPLFDSVRGLTSSALQQAIHLETDPQTISAYLIYLSQHAPVEEQSLHNDLALDVARLIVERSTIMNSLFSKHSCRPESDAVLSALISIFSTYIRRMRKTKEGEDLYSWSESQDQVFLRWTTGETATMHILVVHAMVILLTLGPPKGESEFYTLLDIWFPDKKPLPTAFLVDTSEEALLLPDWLKLRMIRSEVSRLVDAALQDLEPQQLLLFVQSFGIPVSSMSKLLQYLDQAVSHDPQTLEQNIMDKNYMAHLVEVQHERGATGGHTFHSLLSASIPPRRDSSEMSRAKVTVETPHGSVKMRAVSQVPVIGPEDDLAGILLQLFPLKVDPRWPPPPVRPLSLALQQTLAQEVLRARQGHIQQGGATGRLLQAFAALLNSTHAGALVMAMHHSHTISCPLLRQLHLYQRLVSQDVGFSSLFFNAVVQMLTWLENSAVETGPLHSLLKSLAAQYSHKHRITDVRTGFLHLAEALAYRRDSEVAVRGIFASLRAGEKCNAEPELIRKVLQGLMEVKSPYLEELLSLLMTIGTETGTPGHTAGPVAMVISLLLQETEERGVKIEVDSKITESKKPGSCSGLLVDWLELLDPEVTSVCSDLQQKLLFAQNKAKSGVSVAPSYRPYLLALLTHQSNWSTLHHCISSLLNKHRNQRLDPTSALDFLWACSHIPRIWQGRDQKTPQKRTEQFVLKLSSEELISLVDLILSESELSYRDSTTSKSALDQVSCSLLQSRLPLLHSCLHSDLDNVRKVSEYLISCVKKWGDSIMSKRCQTLLLQIYLHFPEVIQHIHLPEATLSGEGAADGSTCKLDVLVHRLITLLADTGDSKSAENRASDASLACRKLAVSHPVLLLRHLPMITALLHGRIHLNLQEIRQQNHLTFFSDVLVVLELLQPLVFHSDHQRALQDCLLSFIKVLQNFKRSSRMPIINKFVQFIQKYITHDAASAVPFLQKHSDVLQGLSTENPDLVQLKSLLAGLTLPVKSGSSESAAEDRDAEDSSSGSLPLVNISASMPLTAADMTKCLKKISKGEAIEDVFEGLTEVDEKSKRNPEIIQYFVNDLQRLMSSPEEVCRNMAFSLALRCIQNIPSMAAEFLPTFMYCLGSGDFDVVQTALRNLPEYVLLCQEHADILLHKAFLVGIYGQIDTSSMIAESMKVLRMEATT</sequence>
<evidence type="ECO:0000313" key="6">
    <source>
        <dbReference type="Ensembl" id="ENSCCRP00000114770.1"/>
    </source>
</evidence>
<feature type="domain" description="Integrator complex subunit 1 RPB2-binding" evidence="2">
    <location>
        <begin position="321"/>
        <end position="472"/>
    </location>
</feature>
<proteinExistence type="predicted"/>
<dbReference type="InterPro" id="IPR022145">
    <property type="entry name" value="INTS1_RPB2-bd"/>
</dbReference>
<dbReference type="InterPro" id="IPR053964">
    <property type="entry name" value="INT1_R3"/>
</dbReference>
<dbReference type="Pfam" id="PF22929">
    <property type="entry name" value="INTS1_INTS2-bd"/>
    <property type="match status" value="1"/>
</dbReference>
<feature type="domain" description="Integrator complex subunit 1 R3" evidence="3">
    <location>
        <begin position="1779"/>
        <end position="1936"/>
    </location>
</feature>
<reference evidence="6" key="2">
    <citation type="submission" date="2025-09" db="UniProtKB">
        <authorList>
            <consortium name="Ensembl"/>
        </authorList>
    </citation>
    <scope>IDENTIFICATION</scope>
</reference>
<dbReference type="GeneTree" id="ENSGT00390000015743"/>
<dbReference type="InterPro" id="IPR053965">
    <property type="entry name" value="INTS1_R4"/>
</dbReference>
<feature type="compositionally biased region" description="Low complexity" evidence="1">
    <location>
        <begin position="61"/>
        <end position="74"/>
    </location>
</feature>
<dbReference type="Ensembl" id="ENSCCRT00000193646.1">
    <property type="protein sequence ID" value="ENSCCRP00000114770.1"/>
    <property type="gene ID" value="ENSCCRG00000035845.2"/>
</dbReference>
<dbReference type="GO" id="GO:0034474">
    <property type="term" value="P:U2 snRNA 3'-end processing"/>
    <property type="evidence" value="ECO:0007669"/>
    <property type="project" value="InterPro"/>
</dbReference>
<dbReference type="GO" id="GO:0032039">
    <property type="term" value="C:integrator complex"/>
    <property type="evidence" value="ECO:0007669"/>
    <property type="project" value="InterPro"/>
</dbReference>
<feature type="region of interest" description="Disordered" evidence="1">
    <location>
        <begin position="1954"/>
        <end position="1974"/>
    </location>
</feature>
<feature type="domain" description="Integrator complex subunit 1 R4" evidence="4">
    <location>
        <begin position="1993"/>
        <end position="2094"/>
    </location>
</feature>
<reference evidence="6" key="1">
    <citation type="submission" date="2025-08" db="UniProtKB">
        <authorList>
            <consortium name="Ensembl"/>
        </authorList>
    </citation>
    <scope>IDENTIFICATION</scope>
</reference>
<feature type="region of interest" description="Disordered" evidence="1">
    <location>
        <begin position="262"/>
        <end position="293"/>
    </location>
</feature>
<evidence type="ECO:0000259" key="2">
    <source>
        <dbReference type="Pfam" id="PF12432"/>
    </source>
</evidence>
<protein>
    <submittedName>
        <fullName evidence="6">Integrator complex subunit 1</fullName>
    </submittedName>
</protein>
<feature type="region of interest" description="Disordered" evidence="1">
    <location>
        <begin position="861"/>
        <end position="884"/>
    </location>
</feature>
<keyword evidence="7" id="KW-1185">Reference proteome</keyword>
<feature type="domain" description="Integrator complex subunit 1 INTS2-binding" evidence="5">
    <location>
        <begin position="909"/>
        <end position="1242"/>
    </location>
</feature>
<evidence type="ECO:0000256" key="1">
    <source>
        <dbReference type="SAM" id="MobiDB-lite"/>
    </source>
</evidence>
<feature type="compositionally biased region" description="Acidic residues" evidence="1">
    <location>
        <begin position="862"/>
        <end position="871"/>
    </location>
</feature>
<evidence type="ECO:0000313" key="7">
    <source>
        <dbReference type="Proteomes" id="UP001108240"/>
    </source>
</evidence>
<name>A0A9J7YBL0_CYPCA</name>
<organism evidence="6 7">
    <name type="scientific">Cyprinus carpio carpio</name>
    <dbReference type="NCBI Taxonomy" id="630221"/>
    <lineage>
        <taxon>Eukaryota</taxon>
        <taxon>Metazoa</taxon>
        <taxon>Chordata</taxon>
        <taxon>Craniata</taxon>
        <taxon>Vertebrata</taxon>
        <taxon>Euteleostomi</taxon>
        <taxon>Actinopterygii</taxon>
        <taxon>Neopterygii</taxon>
        <taxon>Teleostei</taxon>
        <taxon>Ostariophysi</taxon>
        <taxon>Cypriniformes</taxon>
        <taxon>Cyprinidae</taxon>
        <taxon>Cyprininae</taxon>
        <taxon>Cyprinus</taxon>
    </lineage>
</organism>
<evidence type="ECO:0000259" key="4">
    <source>
        <dbReference type="Pfam" id="PF22928"/>
    </source>
</evidence>
<evidence type="ECO:0000259" key="5">
    <source>
        <dbReference type="Pfam" id="PF22929"/>
    </source>
</evidence>